<comment type="similarity">
    <text evidence="2">Belongs to the PIGH family.</text>
</comment>
<evidence type="ECO:0000256" key="2">
    <source>
        <dbReference type="ARBA" id="ARBA00009610"/>
    </source>
</evidence>
<comment type="pathway">
    <text evidence="1">Glycolipid biosynthesis; glycosylphosphatidylinositol-anchor biosynthesis.</text>
</comment>
<dbReference type="PANTHER" id="PTHR15231">
    <property type="entry name" value="PHOSPHATIDYLINOSITOL N-ACETYLGLUCOSAMINYLTRANSFERASE SUBUNIT H"/>
    <property type="match status" value="1"/>
</dbReference>
<dbReference type="EMBL" id="JAHBMH010000033">
    <property type="protein sequence ID" value="KAK1937422.1"/>
    <property type="molecule type" value="Genomic_DNA"/>
</dbReference>
<keyword evidence="5" id="KW-0328">Glycosyltransferase</keyword>
<keyword evidence="3" id="KW-0812">Transmembrane</keyword>
<reference evidence="5" key="1">
    <citation type="journal article" date="2014" name="Nucleic Acids Res.">
        <title>The evolutionary dynamics of variant antigen genes in Babesia reveal a history of genomic innovation underlying host-parasite interaction.</title>
        <authorList>
            <person name="Jackson A.P."/>
            <person name="Otto T.D."/>
            <person name="Darby A."/>
            <person name="Ramaprasad A."/>
            <person name="Xia D."/>
            <person name="Echaide I.E."/>
            <person name="Farber M."/>
            <person name="Gahlot S."/>
            <person name="Gamble J."/>
            <person name="Gupta D."/>
            <person name="Gupta Y."/>
            <person name="Jackson L."/>
            <person name="Malandrin L."/>
            <person name="Malas T.B."/>
            <person name="Moussa E."/>
            <person name="Nair M."/>
            <person name="Reid A.J."/>
            <person name="Sanders M."/>
            <person name="Sharma J."/>
            <person name="Tracey A."/>
            <person name="Quail M.A."/>
            <person name="Weir W."/>
            <person name="Wastling J.M."/>
            <person name="Hall N."/>
            <person name="Willadsen P."/>
            <person name="Lingelbach K."/>
            <person name="Shiels B."/>
            <person name="Tait A."/>
            <person name="Berriman M."/>
            <person name="Allred D.R."/>
            <person name="Pain A."/>
        </authorList>
    </citation>
    <scope>NUCLEOTIDE SEQUENCE</scope>
    <source>
        <strain evidence="5">1802A</strain>
    </source>
</reference>
<evidence type="ECO:0000256" key="1">
    <source>
        <dbReference type="ARBA" id="ARBA00004687"/>
    </source>
</evidence>
<evidence type="ECO:0000313" key="6">
    <source>
        <dbReference type="Proteomes" id="UP001195914"/>
    </source>
</evidence>
<evidence type="ECO:0000259" key="4">
    <source>
        <dbReference type="Pfam" id="PF10181"/>
    </source>
</evidence>
<comment type="caution">
    <text evidence="5">The sequence shown here is derived from an EMBL/GenBank/DDBJ whole genome shotgun (WGS) entry which is preliminary data.</text>
</comment>
<keyword evidence="5" id="KW-0808">Transferase</keyword>
<proteinExistence type="inferred from homology"/>
<reference evidence="5" key="2">
    <citation type="submission" date="2021-05" db="EMBL/GenBank/DDBJ databases">
        <authorList>
            <person name="Pain A."/>
        </authorList>
    </citation>
    <scope>NUCLEOTIDE SEQUENCE</scope>
    <source>
        <strain evidence="5">1802A</strain>
    </source>
</reference>
<dbReference type="Proteomes" id="UP001195914">
    <property type="component" value="Unassembled WGS sequence"/>
</dbReference>
<dbReference type="GO" id="GO:0000506">
    <property type="term" value="C:glycosylphosphatidylinositol-N-acetylglucosaminyltransferase (GPI-GnT) complex"/>
    <property type="evidence" value="ECO:0007669"/>
    <property type="project" value="InterPro"/>
</dbReference>
<name>A0AAD9GFE2_BABDI</name>
<dbReference type="Pfam" id="PF10181">
    <property type="entry name" value="PIG-H"/>
    <property type="match status" value="1"/>
</dbReference>
<sequence>MDRHFSMEKWPSGYVFTSKCRSRLYGSFLKLLNAVRWLPIIYAVRHYLSNILWWSVMGFVAIEILNNIYVTQERLIMLRGYGLQLEALTLTGRKSIRTIPICEIDQLLINEAILMNEVIFYMVISLKNSDELVLSFNLDMESLRLTQNAIPRLEALKTIYRTFNRVFPSHSRDMDSKPVEGNLVKEAN</sequence>
<evidence type="ECO:0000256" key="3">
    <source>
        <dbReference type="SAM" id="Phobius"/>
    </source>
</evidence>
<protein>
    <submittedName>
        <fullName evidence="5">Phosphatidylinositol N-acetylglucosaminyltransferase subunit H</fullName>
    </submittedName>
</protein>
<keyword evidence="3" id="KW-1133">Transmembrane helix</keyword>
<dbReference type="PANTHER" id="PTHR15231:SF1">
    <property type="entry name" value="PHOSPHATIDYLINOSITOL N-ACETYLGLUCOSAMINYLTRANSFERASE SUBUNIT H"/>
    <property type="match status" value="1"/>
</dbReference>
<keyword evidence="3" id="KW-0472">Membrane</keyword>
<feature type="transmembrane region" description="Helical" evidence="3">
    <location>
        <begin position="28"/>
        <end position="45"/>
    </location>
</feature>
<dbReference type="GO" id="GO:0016757">
    <property type="term" value="F:glycosyltransferase activity"/>
    <property type="evidence" value="ECO:0007669"/>
    <property type="project" value="UniProtKB-KW"/>
</dbReference>
<evidence type="ECO:0000313" key="5">
    <source>
        <dbReference type="EMBL" id="KAK1937422.1"/>
    </source>
</evidence>
<keyword evidence="6" id="KW-1185">Reference proteome</keyword>
<feature type="transmembrane region" description="Helical" evidence="3">
    <location>
        <begin position="51"/>
        <end position="70"/>
    </location>
</feature>
<dbReference type="AlphaFoldDB" id="A0AAD9GFE2"/>
<feature type="domain" description="Phosphatidylinositol N-acetylglucosaminyltransferase subunit H conserved" evidence="4">
    <location>
        <begin position="75"/>
        <end position="136"/>
    </location>
</feature>
<gene>
    <name evidence="5" type="ORF">X943_001730</name>
</gene>
<dbReference type="InterPro" id="IPR019328">
    <property type="entry name" value="PIGH-H_dom"/>
</dbReference>
<organism evidence="5 6">
    <name type="scientific">Babesia divergens</name>
    <dbReference type="NCBI Taxonomy" id="32595"/>
    <lineage>
        <taxon>Eukaryota</taxon>
        <taxon>Sar</taxon>
        <taxon>Alveolata</taxon>
        <taxon>Apicomplexa</taxon>
        <taxon>Aconoidasida</taxon>
        <taxon>Piroplasmida</taxon>
        <taxon>Babesiidae</taxon>
        <taxon>Babesia</taxon>
    </lineage>
</organism>
<accession>A0AAD9GFE2</accession>
<dbReference type="GO" id="GO:0006506">
    <property type="term" value="P:GPI anchor biosynthetic process"/>
    <property type="evidence" value="ECO:0007669"/>
    <property type="project" value="InterPro"/>
</dbReference>
<dbReference type="InterPro" id="IPR044215">
    <property type="entry name" value="PIG-H"/>
</dbReference>